<keyword evidence="5" id="KW-0210">Decarboxylase</keyword>
<accession>A0A7V5HM74</accession>
<dbReference type="SFLD" id="SFLDF00471">
    <property type="entry name" value="Pyruvoyl-dependent_arginine_de"/>
    <property type="match status" value="1"/>
</dbReference>
<dbReference type="SFLD" id="SFLDS00055">
    <property type="entry name" value="Pyruvoyl-Dependent_Histidine/A"/>
    <property type="match status" value="1"/>
</dbReference>
<dbReference type="PIRSF" id="PIRSF005216">
    <property type="entry name" value="Pyruvoyl-dep_arg_deCO2ase"/>
    <property type="match status" value="1"/>
</dbReference>
<keyword evidence="7" id="KW-0670">Pyruvate</keyword>
<dbReference type="InterPro" id="IPR016104">
    <property type="entry name" value="Pyr-dep_his/arg-deCO2ase"/>
</dbReference>
<evidence type="ECO:0000256" key="4">
    <source>
        <dbReference type="ARBA" id="ARBA00014727"/>
    </source>
</evidence>
<dbReference type="AlphaFoldDB" id="A0A7V5HM74"/>
<dbReference type="SFLD" id="SFLDG01170">
    <property type="entry name" value="Pyruvoyl-dependent_arginine_de"/>
    <property type="match status" value="1"/>
</dbReference>
<dbReference type="GO" id="GO:0008792">
    <property type="term" value="F:arginine decarboxylase activity"/>
    <property type="evidence" value="ECO:0007669"/>
    <property type="project" value="UniProtKB-EC"/>
</dbReference>
<sequence length="157" mass="17012">MKNLLSGKLEYFTIVKGVGTGSTFLNAFDKALISAGIGNFNLVRVSSILPPGVKETQKIELPPGHILPIAYGYAYSAEYGERVTAAISVGIPANPEHVGVIMEYSGDLDEKEARDFVYHMAKEAMENRGIKIKKIMAEVSSTRVEGKTCVFAGVAIW</sequence>
<comment type="similarity">
    <text evidence="2">Belongs to the pyruvoyl-dependent arginine decarboxylase family.</text>
</comment>
<dbReference type="PANTHER" id="PTHR40438:SF1">
    <property type="entry name" value="PYRUVOYL-DEPENDENT ARGININE DECARBOXYLASE"/>
    <property type="match status" value="1"/>
</dbReference>
<dbReference type="Pfam" id="PF01862">
    <property type="entry name" value="PvlArgDC"/>
    <property type="match status" value="1"/>
</dbReference>
<evidence type="ECO:0000313" key="9">
    <source>
        <dbReference type="EMBL" id="HHF52854.1"/>
    </source>
</evidence>
<evidence type="ECO:0000256" key="8">
    <source>
        <dbReference type="ARBA" id="ARBA00049309"/>
    </source>
</evidence>
<gene>
    <name evidence="9" type="ORF">ENL43_00640</name>
</gene>
<keyword evidence="6 9" id="KW-0456">Lyase</keyword>
<dbReference type="InterPro" id="IPR002724">
    <property type="entry name" value="Pyruvoyl-dep_arg_deCO2ase"/>
</dbReference>
<protein>
    <recommendedName>
        <fullName evidence="4">Pyruvoyl-dependent arginine decarboxylase AaxB</fullName>
        <ecNumber evidence="3">4.1.1.19</ecNumber>
    </recommendedName>
</protein>
<dbReference type="InterPro" id="IPR016105">
    <property type="entry name" value="Pyr-dep_his/arg-deCO2ase_sand"/>
</dbReference>
<reference evidence="9" key="1">
    <citation type="journal article" date="2020" name="mSystems">
        <title>Genome- and Community-Level Interaction Insights into Carbon Utilization and Element Cycling Functions of Hydrothermarchaeota in Hydrothermal Sediment.</title>
        <authorList>
            <person name="Zhou Z."/>
            <person name="Liu Y."/>
            <person name="Xu W."/>
            <person name="Pan J."/>
            <person name="Luo Z.H."/>
            <person name="Li M."/>
        </authorList>
    </citation>
    <scope>NUCLEOTIDE SEQUENCE [LARGE SCALE GENOMIC DNA]</scope>
    <source>
        <strain evidence="9">HyVt-96</strain>
    </source>
</reference>
<dbReference type="EC" id="4.1.1.19" evidence="3"/>
<comment type="catalytic activity">
    <reaction evidence="8">
        <text>L-arginine + H(+) = agmatine + CO2</text>
        <dbReference type="Rhea" id="RHEA:17641"/>
        <dbReference type="ChEBI" id="CHEBI:15378"/>
        <dbReference type="ChEBI" id="CHEBI:16526"/>
        <dbReference type="ChEBI" id="CHEBI:32682"/>
        <dbReference type="ChEBI" id="CHEBI:58145"/>
        <dbReference type="EC" id="4.1.1.19"/>
    </reaction>
</comment>
<dbReference type="Gene3D" id="3.50.20.10">
    <property type="entry name" value="Pyruvoyl-Dependent Histidine Decarboxylase, subunit B"/>
    <property type="match status" value="1"/>
</dbReference>
<evidence type="ECO:0000256" key="2">
    <source>
        <dbReference type="ARBA" id="ARBA00008611"/>
    </source>
</evidence>
<dbReference type="NCBIfam" id="TIGR00286">
    <property type="entry name" value="pyruvoyl-dependent arginine decarboxylase"/>
    <property type="match status" value="1"/>
</dbReference>
<organism evidence="9">
    <name type="scientific">candidate division WOR-3 bacterium</name>
    <dbReference type="NCBI Taxonomy" id="2052148"/>
    <lineage>
        <taxon>Bacteria</taxon>
        <taxon>Bacteria division WOR-3</taxon>
    </lineage>
</organism>
<comment type="caution">
    <text evidence="9">The sequence shown here is derived from an EMBL/GenBank/DDBJ whole genome shotgun (WGS) entry which is preliminary data.</text>
</comment>
<evidence type="ECO:0000256" key="1">
    <source>
        <dbReference type="ARBA" id="ARBA00001928"/>
    </source>
</evidence>
<evidence type="ECO:0000256" key="3">
    <source>
        <dbReference type="ARBA" id="ARBA00012426"/>
    </source>
</evidence>
<dbReference type="Proteomes" id="UP000886050">
    <property type="component" value="Unassembled WGS sequence"/>
</dbReference>
<evidence type="ECO:0000256" key="5">
    <source>
        <dbReference type="ARBA" id="ARBA00022793"/>
    </source>
</evidence>
<dbReference type="Gene3D" id="3.30.60.30">
    <property type="match status" value="1"/>
</dbReference>
<dbReference type="HAMAP" id="MF_01404">
    <property type="entry name" value="PvlArgDC"/>
    <property type="match status" value="1"/>
</dbReference>
<name>A0A7V5HM74_UNCW3</name>
<evidence type="ECO:0000256" key="6">
    <source>
        <dbReference type="ARBA" id="ARBA00023239"/>
    </source>
</evidence>
<dbReference type="PANTHER" id="PTHR40438">
    <property type="entry name" value="PYRUVOYL-DEPENDENT ARGININE DECARBOXYLASE"/>
    <property type="match status" value="1"/>
</dbReference>
<comment type="cofactor">
    <cofactor evidence="1">
        <name>pyruvate</name>
        <dbReference type="ChEBI" id="CHEBI:15361"/>
    </cofactor>
</comment>
<dbReference type="GO" id="GO:0006527">
    <property type="term" value="P:L-arginine catabolic process"/>
    <property type="evidence" value="ECO:0007669"/>
    <property type="project" value="InterPro"/>
</dbReference>
<evidence type="ECO:0000256" key="7">
    <source>
        <dbReference type="ARBA" id="ARBA00023317"/>
    </source>
</evidence>
<dbReference type="SUPFAM" id="SSF56271">
    <property type="entry name" value="Pyruvoyl-dependent histidine and arginine decarboxylases"/>
    <property type="match status" value="1"/>
</dbReference>
<proteinExistence type="inferred from homology"/>
<dbReference type="EMBL" id="DRTX01000040">
    <property type="protein sequence ID" value="HHF52854.1"/>
    <property type="molecule type" value="Genomic_DNA"/>
</dbReference>